<dbReference type="EMBL" id="JBHSVR010000001">
    <property type="protein sequence ID" value="MFC6633361.1"/>
    <property type="molecule type" value="Genomic_DNA"/>
</dbReference>
<feature type="transmembrane region" description="Helical" evidence="4">
    <location>
        <begin position="161"/>
        <end position="182"/>
    </location>
</feature>
<feature type="transmembrane region" description="Helical" evidence="4">
    <location>
        <begin position="69"/>
        <end position="88"/>
    </location>
</feature>
<feature type="transmembrane region" description="Helical" evidence="4">
    <location>
        <begin position="94"/>
        <end position="110"/>
    </location>
</feature>
<dbReference type="Proteomes" id="UP001596425">
    <property type="component" value="Unassembled WGS sequence"/>
</dbReference>
<feature type="transmembrane region" description="Helical" evidence="4">
    <location>
        <begin position="334"/>
        <end position="357"/>
    </location>
</feature>
<feature type="domain" description="Major facilitator superfamily (MFS) profile" evidence="5">
    <location>
        <begin position="207"/>
        <end position="394"/>
    </location>
</feature>
<feature type="transmembrane region" description="Helical" evidence="4">
    <location>
        <begin position="363"/>
        <end position="383"/>
    </location>
</feature>
<sequence>MPITVWGLALGTALLVTGNILLVSVTALVGQQLAPSPLYVTLPVALQFLGLMSAALPAAHLMQRLGRKAGFLIGNLVGVGGAGLAYQALAVEHFGLFCTATFLLGISIGAGQQYRFAAIEACEAPLRPRAISLVMAGGVVAAVLGPKLAVLSGHFAPGREFLGAFGVLIGLYLFTLALIAWLPLPKPEAAGSAAGPARSYGTLLRQPLLFTAIVAGSIGYGVMVLVMTATPIAMHGHHHAFGDTASVIQWHVLGMFLPSFVTGRLISRFGEARIIQSGCLLLALCCLVAQWGAGYWYFWFSLVTLGVGWNFTFIGATSLLALSYRPEEKARVQGINDFVVFGCAAFGSLMSGHLQLWLGWKMLNLWMLPVIGLAMSLVWYAGVRARSGVEPGLA</sequence>
<evidence type="ECO:0000256" key="2">
    <source>
        <dbReference type="ARBA" id="ARBA00022989"/>
    </source>
</evidence>
<dbReference type="Pfam" id="PF07690">
    <property type="entry name" value="MFS_1"/>
    <property type="match status" value="1"/>
</dbReference>
<dbReference type="RefSeq" id="WP_193189162.1">
    <property type="nucleotide sequence ID" value="NZ_JACZFR010000001.1"/>
</dbReference>
<feature type="transmembrane region" description="Helical" evidence="4">
    <location>
        <begin position="130"/>
        <end position="149"/>
    </location>
</feature>
<evidence type="ECO:0000256" key="3">
    <source>
        <dbReference type="ARBA" id="ARBA00023136"/>
    </source>
</evidence>
<dbReference type="Gene3D" id="1.20.1250.20">
    <property type="entry name" value="MFS general substrate transporter like domains"/>
    <property type="match status" value="1"/>
</dbReference>
<dbReference type="SUPFAM" id="SSF103473">
    <property type="entry name" value="MFS general substrate transporter"/>
    <property type="match status" value="1"/>
</dbReference>
<feature type="transmembrane region" description="Helical" evidence="4">
    <location>
        <begin position="37"/>
        <end position="57"/>
    </location>
</feature>
<feature type="transmembrane region" description="Helical" evidence="4">
    <location>
        <begin position="274"/>
        <end position="293"/>
    </location>
</feature>
<evidence type="ECO:0000313" key="7">
    <source>
        <dbReference type="Proteomes" id="UP001596425"/>
    </source>
</evidence>
<name>A0ABW1YKW2_9GAMM</name>
<comment type="caution">
    <text evidence="6">The sequence shown here is derived from an EMBL/GenBank/DDBJ whole genome shotgun (WGS) entry which is preliminary data.</text>
</comment>
<reference evidence="7" key="1">
    <citation type="journal article" date="2019" name="Int. J. Syst. Evol. Microbiol.">
        <title>The Global Catalogue of Microorganisms (GCM) 10K type strain sequencing project: providing services to taxonomists for standard genome sequencing and annotation.</title>
        <authorList>
            <consortium name="The Broad Institute Genomics Platform"/>
            <consortium name="The Broad Institute Genome Sequencing Center for Infectious Disease"/>
            <person name="Wu L."/>
            <person name="Ma J."/>
        </authorList>
    </citation>
    <scope>NUCLEOTIDE SEQUENCE [LARGE SCALE GENOMIC DNA]</scope>
    <source>
        <strain evidence="7">CGMCC 1.13718</strain>
    </source>
</reference>
<proteinExistence type="predicted"/>
<keyword evidence="1 4" id="KW-0812">Transmembrane</keyword>
<dbReference type="PANTHER" id="PTHR23534:SF1">
    <property type="entry name" value="MAJOR FACILITATOR SUPERFAMILY PROTEIN"/>
    <property type="match status" value="1"/>
</dbReference>
<dbReference type="PROSITE" id="PS50850">
    <property type="entry name" value="MFS"/>
    <property type="match status" value="1"/>
</dbReference>
<dbReference type="InterPro" id="IPR011701">
    <property type="entry name" value="MFS"/>
</dbReference>
<organism evidence="6 7">
    <name type="scientific">Microbulbifer taiwanensis</name>
    <dbReference type="NCBI Taxonomy" id="986746"/>
    <lineage>
        <taxon>Bacteria</taxon>
        <taxon>Pseudomonadati</taxon>
        <taxon>Pseudomonadota</taxon>
        <taxon>Gammaproteobacteria</taxon>
        <taxon>Cellvibrionales</taxon>
        <taxon>Microbulbiferaceae</taxon>
        <taxon>Microbulbifer</taxon>
    </lineage>
</organism>
<protein>
    <submittedName>
        <fullName evidence="6">MFS transporter</fullName>
    </submittedName>
</protein>
<feature type="transmembrane region" description="Helical" evidence="4">
    <location>
        <begin position="208"/>
        <end position="228"/>
    </location>
</feature>
<keyword evidence="3 4" id="KW-0472">Membrane</keyword>
<evidence type="ECO:0000256" key="4">
    <source>
        <dbReference type="SAM" id="Phobius"/>
    </source>
</evidence>
<evidence type="ECO:0000313" key="6">
    <source>
        <dbReference type="EMBL" id="MFC6633361.1"/>
    </source>
</evidence>
<keyword evidence="7" id="KW-1185">Reference proteome</keyword>
<dbReference type="InterPro" id="IPR020846">
    <property type="entry name" value="MFS_dom"/>
</dbReference>
<feature type="transmembrane region" description="Helical" evidence="4">
    <location>
        <begin position="248"/>
        <end position="267"/>
    </location>
</feature>
<dbReference type="InterPro" id="IPR036259">
    <property type="entry name" value="MFS_trans_sf"/>
</dbReference>
<accession>A0ABW1YKW2</accession>
<keyword evidence="2 4" id="KW-1133">Transmembrane helix</keyword>
<gene>
    <name evidence="6" type="ORF">ACFQBM_08725</name>
</gene>
<dbReference type="PANTHER" id="PTHR23534">
    <property type="entry name" value="MFS PERMEASE"/>
    <property type="match status" value="1"/>
</dbReference>
<evidence type="ECO:0000259" key="5">
    <source>
        <dbReference type="PROSITE" id="PS50850"/>
    </source>
</evidence>
<feature type="transmembrane region" description="Helical" evidence="4">
    <location>
        <begin position="299"/>
        <end position="322"/>
    </location>
</feature>
<evidence type="ECO:0000256" key="1">
    <source>
        <dbReference type="ARBA" id="ARBA00022692"/>
    </source>
</evidence>